<gene>
    <name evidence="1" type="ORF">EYG76_01220</name>
</gene>
<dbReference type="EMBL" id="DQSV01000025">
    <property type="protein sequence ID" value="HIP16913.1"/>
    <property type="molecule type" value="Genomic_DNA"/>
</dbReference>
<reference evidence="1" key="1">
    <citation type="journal article" date="2020" name="ISME J.">
        <title>Gammaproteobacteria mediating utilization of methyl-, sulfur- and petroleum organic compounds in deep ocean hydrothermal plumes.</title>
        <authorList>
            <person name="Zhou Z."/>
            <person name="Liu Y."/>
            <person name="Pan J."/>
            <person name="Cron B.R."/>
            <person name="Toner B.M."/>
            <person name="Anantharaman K."/>
            <person name="Breier J.A."/>
            <person name="Dick G.J."/>
            <person name="Li M."/>
        </authorList>
    </citation>
    <scope>NUCLEOTIDE SEQUENCE</scope>
    <source>
        <strain evidence="1">SZUA-1385</strain>
    </source>
</reference>
<dbReference type="Proteomes" id="UP000605144">
    <property type="component" value="Unassembled WGS sequence"/>
</dbReference>
<evidence type="ECO:0000313" key="2">
    <source>
        <dbReference type="Proteomes" id="UP000605144"/>
    </source>
</evidence>
<dbReference type="AlphaFoldDB" id="A0A832YSU5"/>
<accession>A0A832YSU5</accession>
<name>A0A832YSU5_9EURY</name>
<comment type="caution">
    <text evidence="1">The sequence shown here is derived from an EMBL/GenBank/DDBJ whole genome shotgun (WGS) entry which is preliminary data.</text>
</comment>
<sequence length="174" mass="19705">MEPISDNKLKYILDNDISIQQYFCILLLSVLAELIDDPQLFIDSIMKTIGPNMYVILKAKGLIKDNYSNFGDLIRDINKAMDISDNIDVIYGEDGSLIAFVHLKDNNCKYCPKGIGGADLGSTCCPFIILFEAIGEEVGLRYRASEFKKENNVCKIVYKIVKEKNNTKFRKLFA</sequence>
<protein>
    <recommendedName>
        <fullName evidence="3">4-vinyl reductase 4VR</fullName>
    </recommendedName>
</protein>
<evidence type="ECO:0008006" key="3">
    <source>
        <dbReference type="Google" id="ProtNLM"/>
    </source>
</evidence>
<organism evidence="1 2">
    <name type="scientific">Methanothermococcus okinawensis</name>
    <dbReference type="NCBI Taxonomy" id="155863"/>
    <lineage>
        <taxon>Archaea</taxon>
        <taxon>Methanobacteriati</taxon>
        <taxon>Methanobacteriota</taxon>
        <taxon>Methanomada group</taxon>
        <taxon>Methanococci</taxon>
        <taxon>Methanococcales</taxon>
        <taxon>Methanococcaceae</taxon>
        <taxon>Methanothermococcus</taxon>
    </lineage>
</organism>
<evidence type="ECO:0000313" key="1">
    <source>
        <dbReference type="EMBL" id="HIP16913.1"/>
    </source>
</evidence>
<proteinExistence type="predicted"/>